<evidence type="ECO:0000313" key="3">
    <source>
        <dbReference type="Proteomes" id="UP000626180"/>
    </source>
</evidence>
<name>A0ABS0FPM9_PSELU</name>
<evidence type="ECO:0000313" key="2">
    <source>
        <dbReference type="EMBL" id="MBF8642262.1"/>
    </source>
</evidence>
<accession>A0ABS0FPM9</accession>
<protein>
    <submittedName>
        <fullName evidence="2">Phage portal protein</fullName>
    </submittedName>
</protein>
<sequence length="305" mass="32751">MRELEAQAKALGPVLKGFVDKAAQALRTELFKSLDEREEAIRTELNQSLACLPETLDAEVVAKRAAGLVPTPQDGKDGKDADPETIKQMVEDAVASLPPPTDGKDGLDGKDGVDGKDGQSVPIEEVERMVQEAVAKAMQSIELPKDGKDGEPGRDAVDIEILPAIDESKSYARGTYATHKGGLWRSYERTVGLKGWECIVEGIADLRIEQDGDRGFKAIAELSSGAAQEKALSIPAMVYRGIFKAGEFQPGDTVTWGGSLWHCDEPTSDKPGEPGSKGWRLAVKRGRDGKDGLNGKDLIKGVTIK</sequence>
<dbReference type="EMBL" id="JADMCD010000009">
    <property type="protein sequence ID" value="MBF8642262.1"/>
    <property type="molecule type" value="Genomic_DNA"/>
</dbReference>
<reference evidence="2 3" key="1">
    <citation type="submission" date="2020-10" db="EMBL/GenBank/DDBJ databases">
        <title>Genome sequences of Pseudomonas isolates.</title>
        <authorList>
            <person name="Wessels L."/>
            <person name="Reich F."/>
            <person name="Hammerl J."/>
        </authorList>
    </citation>
    <scope>NUCLEOTIDE SEQUENCE [LARGE SCALE GENOMIC DNA]</scope>
    <source>
        <strain evidence="2 3">20-MO00624-0</strain>
    </source>
</reference>
<dbReference type="Proteomes" id="UP000626180">
    <property type="component" value="Unassembled WGS sequence"/>
</dbReference>
<feature type="compositionally biased region" description="Basic and acidic residues" evidence="1">
    <location>
        <begin position="102"/>
        <end position="117"/>
    </location>
</feature>
<dbReference type="RefSeq" id="WP_073450275.1">
    <property type="nucleotide sequence ID" value="NZ_FQYS01000009.1"/>
</dbReference>
<keyword evidence="3" id="KW-1185">Reference proteome</keyword>
<gene>
    <name evidence="2" type="ORF">IRZ65_16400</name>
</gene>
<proteinExistence type="predicted"/>
<organism evidence="2 3">
    <name type="scientific">Pseudomonas luteola</name>
    <dbReference type="NCBI Taxonomy" id="47886"/>
    <lineage>
        <taxon>Bacteria</taxon>
        <taxon>Pseudomonadati</taxon>
        <taxon>Pseudomonadota</taxon>
        <taxon>Gammaproteobacteria</taxon>
        <taxon>Pseudomonadales</taxon>
        <taxon>Pseudomonadaceae</taxon>
        <taxon>Pseudomonas</taxon>
    </lineage>
</organism>
<feature type="region of interest" description="Disordered" evidence="1">
    <location>
        <begin position="92"/>
        <end position="119"/>
    </location>
</feature>
<comment type="caution">
    <text evidence="2">The sequence shown here is derived from an EMBL/GenBank/DDBJ whole genome shotgun (WGS) entry which is preliminary data.</text>
</comment>
<evidence type="ECO:0000256" key="1">
    <source>
        <dbReference type="SAM" id="MobiDB-lite"/>
    </source>
</evidence>